<dbReference type="EMBL" id="JAACJO010000013">
    <property type="protein sequence ID" value="KAF5351126.1"/>
    <property type="molecule type" value="Genomic_DNA"/>
</dbReference>
<accession>A0A8H5D012</accession>
<comment type="caution">
    <text evidence="1">The sequence shown here is derived from an EMBL/GenBank/DDBJ whole genome shotgun (WGS) entry which is preliminary data.</text>
</comment>
<dbReference type="OrthoDB" id="10524695at2759"/>
<evidence type="ECO:0000313" key="2">
    <source>
        <dbReference type="Proteomes" id="UP000559027"/>
    </source>
</evidence>
<protein>
    <submittedName>
        <fullName evidence="1">Uncharacterized protein</fullName>
    </submittedName>
</protein>
<proteinExistence type="predicted"/>
<dbReference type="AlphaFoldDB" id="A0A8H5D012"/>
<sequence>MQEIMPRDIDILPAFDRLRLIVNQSELRLNVDEIAIEATPIDGKIENVLKWRLICISYPENFPGKIRTVTFEVNHHPLLGDKVPTCVSLRSGSCVDLVEGGMRTDKFWWRTRTRVRPGGLSFNDIIKFLEEDQNRYEKYVDQETLEGTDLWVLEQLRALDMNDYVDPLPGGLMGEHRSALTDFEETVEYWKPVYELTLEEAKLAQHSE</sequence>
<dbReference type="Proteomes" id="UP000559027">
    <property type="component" value="Unassembled WGS sequence"/>
</dbReference>
<evidence type="ECO:0000313" key="1">
    <source>
        <dbReference type="EMBL" id="KAF5351126.1"/>
    </source>
</evidence>
<gene>
    <name evidence="1" type="ORF">D9756_008201</name>
</gene>
<name>A0A8H5D012_9AGAR</name>
<reference evidence="1 2" key="1">
    <citation type="journal article" date="2020" name="ISME J.">
        <title>Uncovering the hidden diversity of litter-decomposition mechanisms in mushroom-forming fungi.</title>
        <authorList>
            <person name="Floudas D."/>
            <person name="Bentzer J."/>
            <person name="Ahren D."/>
            <person name="Johansson T."/>
            <person name="Persson P."/>
            <person name="Tunlid A."/>
        </authorList>
    </citation>
    <scope>NUCLEOTIDE SEQUENCE [LARGE SCALE GENOMIC DNA]</scope>
    <source>
        <strain evidence="1 2">CBS 146.42</strain>
    </source>
</reference>
<keyword evidence="2" id="KW-1185">Reference proteome</keyword>
<organism evidence="1 2">
    <name type="scientific">Leucocoprinus leucothites</name>
    <dbReference type="NCBI Taxonomy" id="201217"/>
    <lineage>
        <taxon>Eukaryota</taxon>
        <taxon>Fungi</taxon>
        <taxon>Dikarya</taxon>
        <taxon>Basidiomycota</taxon>
        <taxon>Agaricomycotina</taxon>
        <taxon>Agaricomycetes</taxon>
        <taxon>Agaricomycetidae</taxon>
        <taxon>Agaricales</taxon>
        <taxon>Agaricineae</taxon>
        <taxon>Agaricaceae</taxon>
        <taxon>Leucocoprinus</taxon>
    </lineage>
</organism>